<reference evidence="3 4" key="1">
    <citation type="submission" date="2016-10" db="EMBL/GenBank/DDBJ databases">
        <title>Paenibacillus species isolates.</title>
        <authorList>
            <person name="Beno S.M."/>
        </authorList>
    </citation>
    <scope>NUCLEOTIDE SEQUENCE [LARGE SCALE GENOMIC DNA]</scope>
    <source>
        <strain evidence="3 4">FSL H7-0604</strain>
    </source>
</reference>
<dbReference type="GO" id="GO:0003677">
    <property type="term" value="F:DNA binding"/>
    <property type="evidence" value="ECO:0007669"/>
    <property type="project" value="UniProtKB-KW"/>
</dbReference>
<evidence type="ECO:0000313" key="3">
    <source>
        <dbReference type="EMBL" id="OMD26734.1"/>
    </source>
</evidence>
<protein>
    <recommendedName>
        <fullName evidence="2">HTH cro/C1-type domain-containing protein</fullName>
    </recommendedName>
</protein>
<organism evidence="3 4">
    <name type="scientific">Paenibacillus odorifer</name>
    <dbReference type="NCBI Taxonomy" id="189426"/>
    <lineage>
        <taxon>Bacteria</taxon>
        <taxon>Bacillati</taxon>
        <taxon>Bacillota</taxon>
        <taxon>Bacilli</taxon>
        <taxon>Bacillales</taxon>
        <taxon>Paenibacillaceae</taxon>
        <taxon>Paenibacillus</taxon>
    </lineage>
</organism>
<dbReference type="SMART" id="SM00530">
    <property type="entry name" value="HTH_XRE"/>
    <property type="match status" value="1"/>
</dbReference>
<comment type="caution">
    <text evidence="3">The sequence shown here is derived from an EMBL/GenBank/DDBJ whole genome shotgun (WGS) entry which is preliminary data.</text>
</comment>
<keyword evidence="1" id="KW-0238">DNA-binding</keyword>
<dbReference type="RefSeq" id="WP_076179501.1">
    <property type="nucleotide sequence ID" value="NZ_MKQP01000040.1"/>
</dbReference>
<name>A0A1R0X1J1_9BACL</name>
<dbReference type="AlphaFoldDB" id="A0A1R0X1J1"/>
<dbReference type="InterPro" id="IPR001387">
    <property type="entry name" value="Cro/C1-type_HTH"/>
</dbReference>
<evidence type="ECO:0000313" key="4">
    <source>
        <dbReference type="Proteomes" id="UP000187465"/>
    </source>
</evidence>
<dbReference type="InterPro" id="IPR010982">
    <property type="entry name" value="Lambda_DNA-bd_dom_sf"/>
</dbReference>
<feature type="domain" description="HTH cro/C1-type" evidence="2">
    <location>
        <begin position="8"/>
        <end position="62"/>
    </location>
</feature>
<dbReference type="SUPFAM" id="SSF47413">
    <property type="entry name" value="lambda repressor-like DNA-binding domains"/>
    <property type="match status" value="1"/>
</dbReference>
<evidence type="ECO:0000259" key="2">
    <source>
        <dbReference type="PROSITE" id="PS50943"/>
    </source>
</evidence>
<accession>A0A1R0X1J1</accession>
<proteinExistence type="predicted"/>
<dbReference type="PROSITE" id="PS50943">
    <property type="entry name" value="HTH_CROC1"/>
    <property type="match status" value="1"/>
</dbReference>
<dbReference type="PANTHER" id="PTHR46558">
    <property type="entry name" value="TRACRIPTIONAL REGULATORY PROTEIN-RELATED-RELATED"/>
    <property type="match status" value="1"/>
</dbReference>
<gene>
    <name evidence="3" type="ORF">BJP51_26445</name>
</gene>
<dbReference type="Pfam" id="PF01381">
    <property type="entry name" value="HTH_3"/>
    <property type="match status" value="1"/>
</dbReference>
<dbReference type="EMBL" id="MKQP01000040">
    <property type="protein sequence ID" value="OMD26734.1"/>
    <property type="molecule type" value="Genomic_DNA"/>
</dbReference>
<dbReference type="CDD" id="cd00093">
    <property type="entry name" value="HTH_XRE"/>
    <property type="match status" value="1"/>
</dbReference>
<dbReference type="Proteomes" id="UP000187465">
    <property type="component" value="Unassembled WGS sequence"/>
</dbReference>
<evidence type="ECO:0000256" key="1">
    <source>
        <dbReference type="ARBA" id="ARBA00023125"/>
    </source>
</evidence>
<sequence>MIHFGNRLRELRTSCDWSQQDLADRLEISKQAISNWERDAAKPDINQVVRLAEVFNISTDSLLGMDKNPSYFHPQGRSQLILARSKHWDWIFQDSYDLIDVLQSGYQFHVGNRPLSKDELNVYCELIKVTERALAKKETAHQWEIDEIVSEVEEKSELKADINGSGKVSFQ</sequence>
<dbReference type="Gene3D" id="1.10.260.40">
    <property type="entry name" value="lambda repressor-like DNA-binding domains"/>
    <property type="match status" value="1"/>
</dbReference>
<dbReference type="PANTHER" id="PTHR46558:SF13">
    <property type="entry name" value="HTH-TYPE TRANSCRIPTIONAL REGULATOR IMMR"/>
    <property type="match status" value="1"/>
</dbReference>